<protein>
    <submittedName>
        <fullName evidence="2">Uncharacterized protein LOC107777658 isoform X1</fullName>
    </submittedName>
</protein>
<reference evidence="1" key="1">
    <citation type="journal article" date="2014" name="Nat. Commun.">
        <title>The tobacco genome sequence and its comparison with those of tomato and potato.</title>
        <authorList>
            <person name="Sierro N."/>
            <person name="Battey J.N."/>
            <person name="Ouadi S."/>
            <person name="Bakaher N."/>
            <person name="Bovet L."/>
            <person name="Willig A."/>
            <person name="Goepfert S."/>
            <person name="Peitsch M.C."/>
            <person name="Ivanov N.V."/>
        </authorList>
    </citation>
    <scope>NUCLEOTIDE SEQUENCE [LARGE SCALE GENOMIC DNA]</scope>
</reference>
<organism evidence="1 2">
    <name type="scientific">Nicotiana tabacum</name>
    <name type="common">Common tobacco</name>
    <dbReference type="NCBI Taxonomy" id="4097"/>
    <lineage>
        <taxon>Eukaryota</taxon>
        <taxon>Viridiplantae</taxon>
        <taxon>Streptophyta</taxon>
        <taxon>Embryophyta</taxon>
        <taxon>Tracheophyta</taxon>
        <taxon>Spermatophyta</taxon>
        <taxon>Magnoliopsida</taxon>
        <taxon>eudicotyledons</taxon>
        <taxon>Gunneridae</taxon>
        <taxon>Pentapetalae</taxon>
        <taxon>asterids</taxon>
        <taxon>lamiids</taxon>
        <taxon>Solanales</taxon>
        <taxon>Solanaceae</taxon>
        <taxon>Nicotianoideae</taxon>
        <taxon>Nicotianeae</taxon>
        <taxon>Nicotiana</taxon>
    </lineage>
</organism>
<dbReference type="RefSeq" id="XP_075111926.1">
    <property type="nucleotide sequence ID" value="XM_075255825.1"/>
</dbReference>
<dbReference type="Proteomes" id="UP000790787">
    <property type="component" value="Chromosome 6"/>
</dbReference>
<proteinExistence type="predicted"/>
<evidence type="ECO:0000313" key="1">
    <source>
        <dbReference type="Proteomes" id="UP000790787"/>
    </source>
</evidence>
<keyword evidence="1" id="KW-1185">Reference proteome</keyword>
<reference evidence="2" key="2">
    <citation type="submission" date="2025-08" db="UniProtKB">
        <authorList>
            <consortium name="RefSeq"/>
        </authorList>
    </citation>
    <scope>IDENTIFICATION</scope>
    <source>
        <tissue evidence="2">Leaf</tissue>
    </source>
</reference>
<sequence length="263" mass="30505">MKFHRNLLSSIISSPLYLLLSFLREPLLDFSMTIRLMSNFKKPVDSTCWTQKGKRQCSKERGIQIKQRRREMYRARSVDKRELNLLERRTTYLHSRKQNPTSDSTEVSAFYQFNRELARQRAALTGASSSTLTTVNVFTVNDSTLSDNGKDLHGRSPVFKVGKCESIVFKVVQSFKTQIYMIIHFLLGSTTGTCSEQYNNTMCNATSKENMCSVDMLLDMEAELLEKKKRKRNTVSCREYYCYKLQMRDDEENGVLQAGRVFQ</sequence>
<evidence type="ECO:0000313" key="2">
    <source>
        <dbReference type="RefSeq" id="XP_075111926.1"/>
    </source>
</evidence>
<name>A0AC58UR04_TOBAC</name>
<gene>
    <name evidence="2" type="primary">LOC107777658</name>
</gene>
<accession>A0AC58UR04</accession>